<dbReference type="PANTHER" id="PTHR37048">
    <property type="entry name" value="QUESTIONABLE PROTEIN"/>
    <property type="match status" value="1"/>
</dbReference>
<evidence type="ECO:0000256" key="1">
    <source>
        <dbReference type="SAM" id="MobiDB-lite"/>
    </source>
</evidence>
<gene>
    <name evidence="2" type="ORF">DDE83_001867</name>
</gene>
<dbReference type="EMBL" id="QGDH01000018">
    <property type="protein sequence ID" value="RAR14835.1"/>
    <property type="molecule type" value="Genomic_DNA"/>
</dbReference>
<organism evidence="2 3">
    <name type="scientific">Stemphylium lycopersici</name>
    <name type="common">Tomato gray leaf spot disease fungus</name>
    <name type="synonym">Thyrospora lycopersici</name>
    <dbReference type="NCBI Taxonomy" id="183478"/>
    <lineage>
        <taxon>Eukaryota</taxon>
        <taxon>Fungi</taxon>
        <taxon>Dikarya</taxon>
        <taxon>Ascomycota</taxon>
        <taxon>Pezizomycotina</taxon>
        <taxon>Dothideomycetes</taxon>
        <taxon>Pleosporomycetidae</taxon>
        <taxon>Pleosporales</taxon>
        <taxon>Pleosporineae</taxon>
        <taxon>Pleosporaceae</taxon>
        <taxon>Stemphylium</taxon>
    </lineage>
</organism>
<sequence>MATLQGSAVSDTEYVPQQWSERRTILRDQIGAEDDDVAQGRVFWLPAEEELPSQAVKRACGKGAVEDVYGRPVVVISRPADDRRTAHFQLISSLHGKALGKDNYKRSNKFHDSRRTWYLPIAPSPDHPDAISNNAKKRFPTLELKHGARLRWDSYVNIRNVYKIDWTLLKVYTNPETPNATLFHFDRISTMRLLARGTNLTKYEPGPQYRKHPPRSSKRANAESKSESSKGEIQRLTPEPIQVSTEIVQNVQERPFLDPDTCSAISYVYSGMSTTPQSDFQMPEIEADCRSSPPWKVPPDTGVSSMAQGSVAWTAWPPLDRMLRHVAAGFEGKPKPSRNRPVKRPRSQFWVNAKGMMAVAIASV</sequence>
<feature type="compositionally biased region" description="Basic residues" evidence="1">
    <location>
        <begin position="209"/>
        <end position="218"/>
    </location>
</feature>
<dbReference type="OrthoDB" id="3537171at2759"/>
<proteinExistence type="predicted"/>
<reference evidence="3" key="1">
    <citation type="submission" date="2018-05" db="EMBL/GenBank/DDBJ databases">
        <title>Draft genome sequence of Stemphylium lycopersici strain CIDEFI 213.</title>
        <authorList>
            <person name="Medina R."/>
            <person name="Franco M.E.E."/>
            <person name="Lucentini C.G."/>
            <person name="Saparrat M.C.N."/>
            <person name="Balatti P.A."/>
        </authorList>
    </citation>
    <scope>NUCLEOTIDE SEQUENCE [LARGE SCALE GENOMIC DNA]</scope>
    <source>
        <strain evidence="3">CIDEFI 213</strain>
    </source>
</reference>
<dbReference type="Proteomes" id="UP000249619">
    <property type="component" value="Unassembled WGS sequence"/>
</dbReference>
<keyword evidence="3" id="KW-1185">Reference proteome</keyword>
<name>A0A364NBZ5_STELY</name>
<evidence type="ECO:0000313" key="2">
    <source>
        <dbReference type="EMBL" id="RAR14835.1"/>
    </source>
</evidence>
<dbReference type="PANTHER" id="PTHR37048:SF2">
    <property type="entry name" value="QUESTIONABLE PROTEIN"/>
    <property type="match status" value="1"/>
</dbReference>
<feature type="region of interest" description="Disordered" evidence="1">
    <location>
        <begin position="199"/>
        <end position="241"/>
    </location>
</feature>
<dbReference type="STRING" id="183478.A0A364NBZ5"/>
<accession>A0A364NBZ5</accession>
<dbReference type="AlphaFoldDB" id="A0A364NBZ5"/>
<comment type="caution">
    <text evidence="2">The sequence shown here is derived from an EMBL/GenBank/DDBJ whole genome shotgun (WGS) entry which is preliminary data.</text>
</comment>
<protein>
    <submittedName>
        <fullName evidence="2">Uncharacterized protein</fullName>
    </submittedName>
</protein>
<feature type="compositionally biased region" description="Basic and acidic residues" evidence="1">
    <location>
        <begin position="220"/>
        <end position="233"/>
    </location>
</feature>
<evidence type="ECO:0000313" key="3">
    <source>
        <dbReference type="Proteomes" id="UP000249619"/>
    </source>
</evidence>